<comment type="catalytic activity">
    <reaction evidence="9">
        <text>3 propionate 3-nitronate + 3 O2 + H2O = 3 3-oxopropanoate + 2 nitrate + nitrite + H2O2 + 3 H(+)</text>
        <dbReference type="Rhea" id="RHEA:57332"/>
        <dbReference type="ChEBI" id="CHEBI:15377"/>
        <dbReference type="ChEBI" id="CHEBI:15378"/>
        <dbReference type="ChEBI" id="CHEBI:15379"/>
        <dbReference type="ChEBI" id="CHEBI:16240"/>
        <dbReference type="ChEBI" id="CHEBI:16301"/>
        <dbReference type="ChEBI" id="CHEBI:17632"/>
        <dbReference type="ChEBI" id="CHEBI:33190"/>
        <dbReference type="ChEBI" id="CHEBI:136067"/>
    </reaction>
</comment>
<comment type="similarity">
    <text evidence="2">Belongs to the nitronate monooxygenase family. NMO class I subfamily.</text>
</comment>
<sequence length="343" mass="36193">MTRVYDSFPALIQAPMAGSQGSALAIAVGQSGGLGSLPCAMLGLDQLQAELRLLTEAGLQAYNINFFAHTTPQPNPAQEAAWLNCLKPYFDEWDLNVSQVVSGPGRQPFSAAQAEVLEAYKPAVVSFHFGLPSADLLRRVRALGAQVWSTATTVAEGLWLQKNGADVVIAQGLEAGGHRGHFLSPDLTEQMGTLALLPQLVRMLDIPVIAAGGIATPQAVRAALELGASAVQVGSAYLLANEATTSAVHRAALKSDARFHTALTNLFSGRPARGMVNRVMQELGFIRSEVPEFPLATAAMAPLRVAAERAGLGDFSPLWVGQHLATTTEEPAAVITQRLLSGL</sequence>
<evidence type="ECO:0000256" key="5">
    <source>
        <dbReference type="ARBA" id="ARBA00022643"/>
    </source>
</evidence>
<dbReference type="RefSeq" id="WP_256763912.1">
    <property type="nucleotide sequence ID" value="NZ_JANIGO010000002.1"/>
</dbReference>
<evidence type="ECO:0000256" key="8">
    <source>
        <dbReference type="ARBA" id="ARBA00031155"/>
    </source>
</evidence>
<dbReference type="EMBL" id="JANIGO010000002">
    <property type="protein sequence ID" value="MCQ8896152.1"/>
    <property type="molecule type" value="Genomic_DNA"/>
</dbReference>
<dbReference type="PANTHER" id="PTHR42747:SF3">
    <property type="entry name" value="NITRONATE MONOOXYGENASE-RELATED"/>
    <property type="match status" value="1"/>
</dbReference>
<keyword evidence="3" id="KW-0216">Detoxification</keyword>
<dbReference type="PANTHER" id="PTHR42747">
    <property type="entry name" value="NITRONATE MONOOXYGENASE-RELATED"/>
    <property type="match status" value="1"/>
</dbReference>
<dbReference type="InterPro" id="IPR004136">
    <property type="entry name" value="NMO"/>
</dbReference>
<evidence type="ECO:0000256" key="2">
    <source>
        <dbReference type="ARBA" id="ARBA00009881"/>
    </source>
</evidence>
<dbReference type="Gene3D" id="3.20.20.70">
    <property type="entry name" value="Aldolase class I"/>
    <property type="match status" value="1"/>
</dbReference>
<keyword evidence="6" id="KW-0560">Oxidoreductase</keyword>
<keyword evidence="5" id="KW-0288">FMN</keyword>
<accession>A0ABT1WHF2</accession>
<dbReference type="CDD" id="cd04730">
    <property type="entry name" value="NPD_like"/>
    <property type="match status" value="1"/>
</dbReference>
<evidence type="ECO:0000256" key="7">
    <source>
        <dbReference type="ARBA" id="ARBA00023033"/>
    </source>
</evidence>
<gene>
    <name evidence="10" type="ORF">NQT62_06835</name>
</gene>
<reference evidence="10 11" key="1">
    <citation type="submission" date="2022-07" db="EMBL/GenBank/DDBJ databases">
        <authorList>
            <person name="Xamxidin M."/>
            <person name="Wu M."/>
        </authorList>
    </citation>
    <scope>NUCLEOTIDE SEQUENCE [LARGE SCALE GENOMIC DNA]</scope>
    <source>
        <strain evidence="10 11">NBRC 111650</strain>
    </source>
</reference>
<evidence type="ECO:0000313" key="10">
    <source>
        <dbReference type="EMBL" id="MCQ8896152.1"/>
    </source>
</evidence>
<evidence type="ECO:0000256" key="6">
    <source>
        <dbReference type="ARBA" id="ARBA00023002"/>
    </source>
</evidence>
<proteinExistence type="inferred from homology"/>
<organism evidence="10 11">
    <name type="scientific">Limnobacter humi</name>
    <dbReference type="NCBI Taxonomy" id="1778671"/>
    <lineage>
        <taxon>Bacteria</taxon>
        <taxon>Pseudomonadati</taxon>
        <taxon>Pseudomonadota</taxon>
        <taxon>Betaproteobacteria</taxon>
        <taxon>Burkholderiales</taxon>
        <taxon>Burkholderiaceae</taxon>
        <taxon>Limnobacter</taxon>
    </lineage>
</organism>
<keyword evidence="4" id="KW-0285">Flavoprotein</keyword>
<dbReference type="InterPro" id="IPR013785">
    <property type="entry name" value="Aldolase_TIM"/>
</dbReference>
<name>A0ABT1WHF2_9BURK</name>
<protein>
    <recommendedName>
        <fullName evidence="8">Propionate 3-nitronate monooxygenase</fullName>
    </recommendedName>
</protein>
<dbReference type="SUPFAM" id="SSF51412">
    <property type="entry name" value="Inosine monophosphate dehydrogenase (IMPDH)"/>
    <property type="match status" value="1"/>
</dbReference>
<dbReference type="Proteomes" id="UP001204142">
    <property type="component" value="Unassembled WGS sequence"/>
</dbReference>
<evidence type="ECO:0000256" key="4">
    <source>
        <dbReference type="ARBA" id="ARBA00022630"/>
    </source>
</evidence>
<comment type="cofactor">
    <cofactor evidence="1">
        <name>FMN</name>
        <dbReference type="ChEBI" id="CHEBI:58210"/>
    </cofactor>
</comment>
<dbReference type="GO" id="GO:0004497">
    <property type="term" value="F:monooxygenase activity"/>
    <property type="evidence" value="ECO:0007669"/>
    <property type="project" value="UniProtKB-KW"/>
</dbReference>
<keyword evidence="11" id="KW-1185">Reference proteome</keyword>
<evidence type="ECO:0000256" key="9">
    <source>
        <dbReference type="ARBA" id="ARBA00049401"/>
    </source>
</evidence>
<evidence type="ECO:0000256" key="1">
    <source>
        <dbReference type="ARBA" id="ARBA00001917"/>
    </source>
</evidence>
<comment type="caution">
    <text evidence="10">The sequence shown here is derived from an EMBL/GenBank/DDBJ whole genome shotgun (WGS) entry which is preliminary data.</text>
</comment>
<dbReference type="Pfam" id="PF03060">
    <property type="entry name" value="NMO"/>
    <property type="match status" value="1"/>
</dbReference>
<keyword evidence="7 10" id="KW-0503">Monooxygenase</keyword>
<evidence type="ECO:0000313" key="11">
    <source>
        <dbReference type="Proteomes" id="UP001204142"/>
    </source>
</evidence>
<evidence type="ECO:0000256" key="3">
    <source>
        <dbReference type="ARBA" id="ARBA00022575"/>
    </source>
</evidence>